<proteinExistence type="predicted"/>
<keyword evidence="2" id="KW-0732">Signal</keyword>
<feature type="chain" id="PRO_5020357935" description="DUF4124 domain-containing protein" evidence="2">
    <location>
        <begin position="28"/>
        <end position="164"/>
    </location>
</feature>
<evidence type="ECO:0000313" key="5">
    <source>
        <dbReference type="Proteomes" id="UP000295717"/>
    </source>
</evidence>
<dbReference type="InterPro" id="IPR025392">
    <property type="entry name" value="DUF4124"/>
</dbReference>
<feature type="compositionally biased region" description="Polar residues" evidence="1">
    <location>
        <begin position="67"/>
        <end position="77"/>
    </location>
</feature>
<sequence length="164" mass="18640">MRPARPAFSNRLAFGLTALFVATQTQAELYKCRLPDGRVSYQQTACADLAEGQTLSVDTRGPDGSASGPTGQDYSVESQFRQMQAERQTAEMERERARWQAAAEAQHQQRAARDERDPARCAKQRAEIARWKQRLLHGYRTRSEKDINESKLAHHQALAERYCD</sequence>
<gene>
    <name evidence="4" type="ORF">EDC35_103141</name>
</gene>
<evidence type="ECO:0000256" key="2">
    <source>
        <dbReference type="SAM" id="SignalP"/>
    </source>
</evidence>
<dbReference type="AlphaFoldDB" id="A0A4R3N4L9"/>
<feature type="region of interest" description="Disordered" evidence="1">
    <location>
        <begin position="54"/>
        <end position="77"/>
    </location>
</feature>
<comment type="caution">
    <text evidence="4">The sequence shown here is derived from an EMBL/GenBank/DDBJ whole genome shotgun (WGS) entry which is preliminary data.</text>
</comment>
<accession>A0A4R3N4L9</accession>
<reference evidence="4 5" key="1">
    <citation type="submission" date="2019-03" db="EMBL/GenBank/DDBJ databases">
        <title>Genomic Encyclopedia of Type Strains, Phase IV (KMG-IV): sequencing the most valuable type-strain genomes for metagenomic binning, comparative biology and taxonomic classification.</title>
        <authorList>
            <person name="Goeker M."/>
        </authorList>
    </citation>
    <scope>NUCLEOTIDE SEQUENCE [LARGE SCALE GENOMIC DNA]</scope>
    <source>
        <strain evidence="4 5">DSM 13587</strain>
    </source>
</reference>
<dbReference type="RefSeq" id="WP_132976452.1">
    <property type="nucleotide sequence ID" value="NZ_SMAO01000003.1"/>
</dbReference>
<organism evidence="4 5">
    <name type="scientific">Thiobaca trueperi</name>
    <dbReference type="NCBI Taxonomy" id="127458"/>
    <lineage>
        <taxon>Bacteria</taxon>
        <taxon>Pseudomonadati</taxon>
        <taxon>Pseudomonadota</taxon>
        <taxon>Gammaproteobacteria</taxon>
        <taxon>Chromatiales</taxon>
        <taxon>Chromatiaceae</taxon>
        <taxon>Thiobaca</taxon>
    </lineage>
</organism>
<evidence type="ECO:0000256" key="1">
    <source>
        <dbReference type="SAM" id="MobiDB-lite"/>
    </source>
</evidence>
<dbReference type="OrthoDB" id="5770476at2"/>
<dbReference type="EMBL" id="SMAO01000003">
    <property type="protein sequence ID" value="TCT22043.1"/>
    <property type="molecule type" value="Genomic_DNA"/>
</dbReference>
<dbReference type="Pfam" id="PF13511">
    <property type="entry name" value="DUF4124"/>
    <property type="match status" value="1"/>
</dbReference>
<keyword evidence="5" id="KW-1185">Reference proteome</keyword>
<feature type="domain" description="DUF4124" evidence="3">
    <location>
        <begin position="17"/>
        <end position="62"/>
    </location>
</feature>
<evidence type="ECO:0000259" key="3">
    <source>
        <dbReference type="Pfam" id="PF13511"/>
    </source>
</evidence>
<evidence type="ECO:0000313" key="4">
    <source>
        <dbReference type="EMBL" id="TCT22043.1"/>
    </source>
</evidence>
<feature type="signal peptide" evidence="2">
    <location>
        <begin position="1"/>
        <end position="27"/>
    </location>
</feature>
<name>A0A4R3N4L9_9GAMM</name>
<protein>
    <recommendedName>
        <fullName evidence="3">DUF4124 domain-containing protein</fullName>
    </recommendedName>
</protein>
<dbReference type="Proteomes" id="UP000295717">
    <property type="component" value="Unassembled WGS sequence"/>
</dbReference>